<dbReference type="OrthoDB" id="9815245at2"/>
<dbReference type="PANTHER" id="PTHR21666:SF294">
    <property type="entry name" value="PEPTIDASE M23"/>
    <property type="match status" value="1"/>
</dbReference>
<accession>A0A5C6XJI2</accession>
<protein>
    <submittedName>
        <fullName evidence="2">M23 family metallopeptidase</fullName>
    </submittedName>
</protein>
<dbReference type="Pfam" id="PF01551">
    <property type="entry name" value="Peptidase_M23"/>
    <property type="match status" value="1"/>
</dbReference>
<evidence type="ECO:0000259" key="1">
    <source>
        <dbReference type="Pfam" id="PF01551"/>
    </source>
</evidence>
<name>A0A5C6XJI2_9DELT</name>
<dbReference type="GO" id="GO:0004222">
    <property type="term" value="F:metalloendopeptidase activity"/>
    <property type="evidence" value="ECO:0007669"/>
    <property type="project" value="TreeGrafter"/>
</dbReference>
<dbReference type="InterPro" id="IPR050570">
    <property type="entry name" value="Cell_wall_metabolism_enzyme"/>
</dbReference>
<dbReference type="EMBL" id="VOSM01000001">
    <property type="protein sequence ID" value="TXD39090.1"/>
    <property type="molecule type" value="Genomic_DNA"/>
</dbReference>
<gene>
    <name evidence="2" type="ORF">FRC98_01415</name>
</gene>
<dbReference type="CDD" id="cd12797">
    <property type="entry name" value="M23_peptidase"/>
    <property type="match status" value="1"/>
</dbReference>
<feature type="domain" description="M23ase beta-sheet core" evidence="1">
    <location>
        <begin position="97"/>
        <end position="190"/>
    </location>
</feature>
<evidence type="ECO:0000313" key="2">
    <source>
        <dbReference type="EMBL" id="TXD39090.1"/>
    </source>
</evidence>
<proteinExistence type="predicted"/>
<dbReference type="PANTHER" id="PTHR21666">
    <property type="entry name" value="PEPTIDASE-RELATED"/>
    <property type="match status" value="1"/>
</dbReference>
<comment type="caution">
    <text evidence="2">The sequence shown here is derived from an EMBL/GenBank/DDBJ whole genome shotgun (WGS) entry which is preliminary data.</text>
</comment>
<dbReference type="InterPro" id="IPR011055">
    <property type="entry name" value="Dup_hybrid_motif"/>
</dbReference>
<dbReference type="Gene3D" id="2.70.70.10">
    <property type="entry name" value="Glucose Permease (Domain IIA)"/>
    <property type="match status" value="1"/>
</dbReference>
<keyword evidence="3" id="KW-1185">Reference proteome</keyword>
<dbReference type="SUPFAM" id="SSF51261">
    <property type="entry name" value="Duplicated hybrid motif"/>
    <property type="match status" value="1"/>
</dbReference>
<dbReference type="Proteomes" id="UP000321412">
    <property type="component" value="Unassembled WGS sequence"/>
</dbReference>
<evidence type="ECO:0000313" key="3">
    <source>
        <dbReference type="Proteomes" id="UP000321412"/>
    </source>
</evidence>
<reference evidence="2 3" key="1">
    <citation type="submission" date="2019-08" db="EMBL/GenBank/DDBJ databases">
        <title>Bradymonadales sp. TMQ4.</title>
        <authorList>
            <person name="Liang Q."/>
        </authorList>
    </citation>
    <scope>NUCLEOTIDE SEQUENCE [LARGE SCALE GENOMIC DNA]</scope>
    <source>
        <strain evidence="2 3">TMQ4</strain>
    </source>
</reference>
<organism evidence="2 3">
    <name type="scientific">Lujinxingia vulgaris</name>
    <dbReference type="NCBI Taxonomy" id="2600176"/>
    <lineage>
        <taxon>Bacteria</taxon>
        <taxon>Deltaproteobacteria</taxon>
        <taxon>Bradymonadales</taxon>
        <taxon>Lujinxingiaceae</taxon>
        <taxon>Lujinxingia</taxon>
    </lineage>
</organism>
<dbReference type="InterPro" id="IPR016047">
    <property type="entry name" value="M23ase_b-sheet_dom"/>
</dbReference>
<dbReference type="AlphaFoldDB" id="A0A5C6XJI2"/>
<sequence>MRAVGKSQSAAAHPGWERVAKRGRIVVLLVLLAIVAGCATFRSPSPVCLAGAQLDKSGICRNQVTPQHKIPFREGYSAEVTQGFHGYTSHKEDLAFAVDFACEEGTPVVASRDGVVWSTRGDSNVGCSDPECVEEANYVVLDHGDGTYTSYYHLQHFGALVQPGEQVCAGQLVGLCGNTGFSSGSHLHFAQSNLAGVTLPVRFEEARRAGYAFPLPRATYASRNALSLTCDDTDYSTLPRDAFAHQGIFLEKRLPTVLELGQGLAGQRIEGEYRGRFPNITIHRRAVGSDQWEETCVPVDERGRFDALLPWAPGEFGAGYYFFMITGSDAECGSPGWAWSYRVRVDRP</sequence>